<dbReference type="SUPFAM" id="SSF48652">
    <property type="entry name" value="Tetraspanin"/>
    <property type="match status" value="1"/>
</dbReference>
<keyword evidence="2 5" id="KW-0812">Transmembrane</keyword>
<sequence length="126" mass="14401">MLKEEIKTNYGVTSDSPTNQNVDSLQIRLECCGASNYMDWDQSKWKEVNKDNKVPLSCCKKDENTRTCNKVSNFDKNKIHTKGCLQSLTDFVDKYLFALGIEAVSMAGVQLLGMFFTRRLFRSIDV</sequence>
<dbReference type="EMBL" id="CALNXJ010000010">
    <property type="protein sequence ID" value="CAH3107278.1"/>
    <property type="molecule type" value="Genomic_DNA"/>
</dbReference>
<accession>A0AAU9WE30</accession>
<evidence type="ECO:0000256" key="5">
    <source>
        <dbReference type="SAM" id="Phobius"/>
    </source>
</evidence>
<name>A0AAU9WE30_9CNID</name>
<dbReference type="InterPro" id="IPR018499">
    <property type="entry name" value="Tetraspanin/Peripherin"/>
</dbReference>
<evidence type="ECO:0000256" key="1">
    <source>
        <dbReference type="ARBA" id="ARBA00004141"/>
    </source>
</evidence>
<keyword evidence="3 5" id="KW-1133">Transmembrane helix</keyword>
<gene>
    <name evidence="6" type="ORF">PMEA_00001942</name>
</gene>
<evidence type="ECO:0000256" key="3">
    <source>
        <dbReference type="ARBA" id="ARBA00022989"/>
    </source>
</evidence>
<evidence type="ECO:0000313" key="6">
    <source>
        <dbReference type="EMBL" id="CAH3107278.1"/>
    </source>
</evidence>
<comment type="subcellular location">
    <subcellularLocation>
        <location evidence="1">Membrane</location>
        <topology evidence="1">Multi-pass membrane protein</topology>
    </subcellularLocation>
</comment>
<dbReference type="InterPro" id="IPR008952">
    <property type="entry name" value="Tetraspanin_EC2_sf"/>
</dbReference>
<keyword evidence="7" id="KW-1185">Reference proteome</keyword>
<dbReference type="Gene3D" id="1.10.1450.10">
    <property type="entry name" value="Tetraspanin"/>
    <property type="match status" value="1"/>
</dbReference>
<feature type="transmembrane region" description="Helical" evidence="5">
    <location>
        <begin position="95"/>
        <end position="116"/>
    </location>
</feature>
<evidence type="ECO:0000313" key="7">
    <source>
        <dbReference type="Proteomes" id="UP001159428"/>
    </source>
</evidence>
<organism evidence="6 7">
    <name type="scientific">Pocillopora meandrina</name>
    <dbReference type="NCBI Taxonomy" id="46732"/>
    <lineage>
        <taxon>Eukaryota</taxon>
        <taxon>Metazoa</taxon>
        <taxon>Cnidaria</taxon>
        <taxon>Anthozoa</taxon>
        <taxon>Hexacorallia</taxon>
        <taxon>Scleractinia</taxon>
        <taxon>Astrocoeniina</taxon>
        <taxon>Pocilloporidae</taxon>
        <taxon>Pocillopora</taxon>
    </lineage>
</organism>
<comment type="caution">
    <text evidence="6">The sequence shown here is derived from an EMBL/GenBank/DDBJ whole genome shotgun (WGS) entry which is preliminary data.</text>
</comment>
<reference evidence="6 7" key="1">
    <citation type="submission" date="2022-05" db="EMBL/GenBank/DDBJ databases">
        <authorList>
            <consortium name="Genoscope - CEA"/>
            <person name="William W."/>
        </authorList>
    </citation>
    <scope>NUCLEOTIDE SEQUENCE [LARGE SCALE GENOMIC DNA]</scope>
</reference>
<proteinExistence type="predicted"/>
<evidence type="ECO:0000256" key="2">
    <source>
        <dbReference type="ARBA" id="ARBA00022692"/>
    </source>
</evidence>
<dbReference type="Proteomes" id="UP001159428">
    <property type="component" value="Unassembled WGS sequence"/>
</dbReference>
<dbReference type="Pfam" id="PF00335">
    <property type="entry name" value="Tetraspanin"/>
    <property type="match status" value="1"/>
</dbReference>
<dbReference type="AlphaFoldDB" id="A0AAU9WE30"/>
<protein>
    <submittedName>
        <fullName evidence="6">Uncharacterized protein</fullName>
    </submittedName>
</protein>
<keyword evidence="4 5" id="KW-0472">Membrane</keyword>
<dbReference type="GO" id="GO:0016020">
    <property type="term" value="C:membrane"/>
    <property type="evidence" value="ECO:0007669"/>
    <property type="project" value="UniProtKB-SubCell"/>
</dbReference>
<evidence type="ECO:0000256" key="4">
    <source>
        <dbReference type="ARBA" id="ARBA00023136"/>
    </source>
</evidence>